<keyword evidence="3" id="KW-1185">Reference proteome</keyword>
<protein>
    <submittedName>
        <fullName evidence="2">Uncharacterized protein</fullName>
    </submittedName>
</protein>
<organism evidence="2 3">
    <name type="scientific">Elsinoe batatas</name>
    <dbReference type="NCBI Taxonomy" id="2601811"/>
    <lineage>
        <taxon>Eukaryota</taxon>
        <taxon>Fungi</taxon>
        <taxon>Dikarya</taxon>
        <taxon>Ascomycota</taxon>
        <taxon>Pezizomycotina</taxon>
        <taxon>Dothideomycetes</taxon>
        <taxon>Dothideomycetidae</taxon>
        <taxon>Myriangiales</taxon>
        <taxon>Elsinoaceae</taxon>
        <taxon>Elsinoe</taxon>
    </lineage>
</organism>
<feature type="compositionally biased region" description="Low complexity" evidence="1">
    <location>
        <begin position="747"/>
        <end position="760"/>
    </location>
</feature>
<evidence type="ECO:0000313" key="3">
    <source>
        <dbReference type="Proteomes" id="UP000809789"/>
    </source>
</evidence>
<feature type="compositionally biased region" description="Basic and acidic residues" evidence="1">
    <location>
        <begin position="535"/>
        <end position="559"/>
    </location>
</feature>
<dbReference type="AlphaFoldDB" id="A0A8K0L7J3"/>
<reference evidence="2" key="1">
    <citation type="submission" date="2021-07" db="EMBL/GenBank/DDBJ databases">
        <title>Elsinoe batatas strain:CRI-CJ2 Genome sequencing and assembly.</title>
        <authorList>
            <person name="Huang L."/>
        </authorList>
    </citation>
    <scope>NUCLEOTIDE SEQUENCE</scope>
    <source>
        <strain evidence="2">CRI-CJ2</strain>
    </source>
</reference>
<evidence type="ECO:0000313" key="2">
    <source>
        <dbReference type="EMBL" id="KAG8630652.1"/>
    </source>
</evidence>
<evidence type="ECO:0000256" key="1">
    <source>
        <dbReference type="SAM" id="MobiDB-lite"/>
    </source>
</evidence>
<dbReference type="OrthoDB" id="2587563at2759"/>
<feature type="compositionally biased region" description="Basic and acidic residues" evidence="1">
    <location>
        <begin position="435"/>
        <end position="457"/>
    </location>
</feature>
<feature type="compositionally biased region" description="Polar residues" evidence="1">
    <location>
        <begin position="735"/>
        <end position="746"/>
    </location>
</feature>
<proteinExistence type="predicted"/>
<feature type="compositionally biased region" description="Polar residues" evidence="1">
    <location>
        <begin position="635"/>
        <end position="654"/>
    </location>
</feature>
<comment type="caution">
    <text evidence="2">The sequence shown here is derived from an EMBL/GenBank/DDBJ whole genome shotgun (WGS) entry which is preliminary data.</text>
</comment>
<feature type="compositionally biased region" description="Polar residues" evidence="1">
    <location>
        <begin position="319"/>
        <end position="330"/>
    </location>
</feature>
<gene>
    <name evidence="2" type="ORF">KVT40_002271</name>
</gene>
<feature type="compositionally biased region" description="Low complexity" evidence="1">
    <location>
        <begin position="412"/>
        <end position="434"/>
    </location>
</feature>
<feature type="region of interest" description="Disordered" evidence="1">
    <location>
        <begin position="312"/>
        <end position="764"/>
    </location>
</feature>
<accession>A0A8K0L7J3</accession>
<sequence length="826" mass="89590">MAALHIPSDGLPLIGWPAEPYRYSSKESTVKRSAVVLKVNRQIIQDLQECAKSGKAVRLLGGRAPRIQYGPKSVDLQVEPEKFTHELYTNDSSHDSLEYIASVTQRASLTQSSSIMAQDTAGTDNALAALKQNLASVAHDKQANQATISSSVFADPQVAKRNRILSDRFVPRSGSQHSPSLGATKHLSAPTSAPLNEQVRREKLKALTPAVLHFLASDPKDEHTIHKTTKIPTADIPLVLQKHAEFDTSCKKWKLKDRSYKDLDIWKFNWRGQSQLRDKAIDNSVRAFDRIRLGKDDKLWQMLLPQGERGKGKLLSRLHGNNNQSGSHLTVTKDRLSPPGASSPLAVASDTESKANGRLTPKPSSTPMSRTTSAPGKTMSIEKRLKESQKARAAEEAREAKRKEKESKVNSSQGTAAAKGTKTTTSTKKQPPSKFKSDEIVHSSDDESGSEGKDAHIIKARAQPTARDAPSPQSTSSSDGKPLKDSSLVKNAKGSTLKPSAPKQAVSPNTAIKRDSPQKVAASKGAATPLPSGDTKVKAEARKETPTGRVEKRAGDKPATKPQLSPRKTDTTKPKNPSPLGRTAMANANPSMFGNHERSPSLIKKATTTARAEPPKKRSAPADDSDRERPRKSVKTNGTATPNKSSAPLPSSEQKAPPKKFTPASAKPAPSTEAPRKPPSPPKRKAPDVSPLPHTHYPKHRRTESASTHSASSSASRTTTARTSVSSQSPPSHIPLTSLSQPAANGSYSPSTTSSSSDPPGKYGWEKAIEGAELFRTVLYPKYIKLHARVTALGDRAEREEVERVWRMHERLKGLKEEIRRGSREV</sequence>
<feature type="region of interest" description="Disordered" evidence="1">
    <location>
        <begin position="168"/>
        <end position="195"/>
    </location>
</feature>
<name>A0A8K0L7J3_9PEZI</name>
<feature type="compositionally biased region" description="Polar residues" evidence="1">
    <location>
        <begin position="362"/>
        <end position="375"/>
    </location>
</feature>
<dbReference type="Proteomes" id="UP000809789">
    <property type="component" value="Unassembled WGS sequence"/>
</dbReference>
<dbReference type="UniPathway" id="UPA00143"/>
<dbReference type="GO" id="GO:0016567">
    <property type="term" value="P:protein ubiquitination"/>
    <property type="evidence" value="ECO:0007669"/>
    <property type="project" value="UniProtKB-UniPathway"/>
</dbReference>
<feature type="compositionally biased region" description="Basic and acidic residues" evidence="1">
    <location>
        <begin position="613"/>
        <end position="631"/>
    </location>
</feature>
<dbReference type="EMBL" id="JAESVG020000002">
    <property type="protein sequence ID" value="KAG8630652.1"/>
    <property type="molecule type" value="Genomic_DNA"/>
</dbReference>
<feature type="compositionally biased region" description="Basic and acidic residues" evidence="1">
    <location>
        <begin position="380"/>
        <end position="408"/>
    </location>
</feature>
<feature type="compositionally biased region" description="Low complexity" evidence="1">
    <location>
        <begin position="705"/>
        <end position="729"/>
    </location>
</feature>